<dbReference type="EMBL" id="JAUSQU010000001">
    <property type="protein sequence ID" value="MDP9841065.1"/>
    <property type="molecule type" value="Genomic_DNA"/>
</dbReference>
<accession>A0ABT9Q2W1</accession>
<reference evidence="1 2" key="1">
    <citation type="submission" date="2023-07" db="EMBL/GenBank/DDBJ databases">
        <title>Sequencing the genomes of 1000 actinobacteria strains.</title>
        <authorList>
            <person name="Klenk H.-P."/>
        </authorList>
    </citation>
    <scope>NUCLEOTIDE SEQUENCE [LARGE SCALE GENOMIC DNA]</scope>
    <source>
        <strain evidence="1 2">DSM 46740</strain>
    </source>
</reference>
<comment type="caution">
    <text evidence="1">The sequence shown here is derived from an EMBL/GenBank/DDBJ whole genome shotgun (WGS) entry which is preliminary data.</text>
</comment>
<dbReference type="Proteomes" id="UP001225356">
    <property type="component" value="Unassembled WGS sequence"/>
</dbReference>
<dbReference type="RefSeq" id="WP_307554061.1">
    <property type="nucleotide sequence ID" value="NZ_JAUSQU010000001.1"/>
</dbReference>
<protein>
    <recommendedName>
        <fullName evidence="3">MarR family transcriptional regulator</fullName>
    </recommendedName>
</protein>
<keyword evidence="2" id="KW-1185">Reference proteome</keyword>
<proteinExistence type="predicted"/>
<gene>
    <name evidence="1" type="ORF">J2853_000276</name>
</gene>
<organism evidence="1 2">
    <name type="scientific">Streptosporangium lutulentum</name>
    <dbReference type="NCBI Taxonomy" id="1461250"/>
    <lineage>
        <taxon>Bacteria</taxon>
        <taxon>Bacillati</taxon>
        <taxon>Actinomycetota</taxon>
        <taxon>Actinomycetes</taxon>
        <taxon>Streptosporangiales</taxon>
        <taxon>Streptosporangiaceae</taxon>
        <taxon>Streptosporangium</taxon>
    </lineage>
</organism>
<evidence type="ECO:0000313" key="1">
    <source>
        <dbReference type="EMBL" id="MDP9841065.1"/>
    </source>
</evidence>
<evidence type="ECO:0008006" key="3">
    <source>
        <dbReference type="Google" id="ProtNLM"/>
    </source>
</evidence>
<name>A0ABT9Q2W1_9ACTN</name>
<evidence type="ECO:0000313" key="2">
    <source>
        <dbReference type="Proteomes" id="UP001225356"/>
    </source>
</evidence>
<sequence>MGSRLIRDNPVTVNDLLDGHVKLDIECLDRIYLHGYIANLQVGGQVINFLQQRGFPIPSPACMKQIGDAFRRGVQSYVTANDKPLITLKSADRNIDVMRPYLDRAAATGRSQVAAVGVAQEFQRVFTARQRDTDPGKCPQFSFDKTDRRVTVYYFYLWDEDFGPAFIKVCAYFPYPIKVWVNGHEWAKRQCRKAGLGFTALSNGFAACDDPEALQEICDRLGPGTIEVFFQRWLARIPLPLTGADRDAGYWWELSMAQIETSRTIVFTQPRYARAFTDALIVDNLDLGRPDTLEIIFDRQVRTNTAGDFATKVVTRGVEVTVNAFYKHSRIKQYLKDGRALRIETVINAPKDLGCQRRLHNLDELATKARACNRRLLETERVGQGCVLASPVFERIARSTVDAAGRRASALSFGHPRVQALAGALCVTLLAVTGITNRSLRALMTGLLGTPYSMTHASYDLTRLRRNGLIAKRAHSNTYDLTSDGLKFAIFYTKVHDRVLRPVFAAGQPQTPPELTAAMRSIERHLDDRLAQVRLPTAA</sequence>